<evidence type="ECO:0000256" key="2">
    <source>
        <dbReference type="ARBA" id="ARBA00022670"/>
    </source>
</evidence>
<keyword evidence="9" id="KW-1185">Reference proteome</keyword>
<evidence type="ECO:0000256" key="1">
    <source>
        <dbReference type="ARBA" id="ARBA00007664"/>
    </source>
</evidence>
<evidence type="ECO:0000256" key="4">
    <source>
        <dbReference type="ARBA" id="ARBA00022825"/>
    </source>
</evidence>
<dbReference type="CDD" id="cd21112">
    <property type="entry name" value="alphaLP-like"/>
    <property type="match status" value="1"/>
</dbReference>
<feature type="signal peptide" evidence="6">
    <location>
        <begin position="1"/>
        <end position="24"/>
    </location>
</feature>
<dbReference type="InterPro" id="IPR001254">
    <property type="entry name" value="Trypsin_dom"/>
</dbReference>
<keyword evidence="6" id="KW-0732">Signal</keyword>
<evidence type="ECO:0000313" key="9">
    <source>
        <dbReference type="Proteomes" id="UP001501447"/>
    </source>
</evidence>
<sequence length="236" mass="23692">MRAARAVRAVLTLLLVAVAAPATGASASAARPAERAAPPSASAGTAIRGGDLLYSSAGTRCAVGFNATNGSSFYGLVPGRCGSAGTQWFADAQLRTPVGQTSGTHFPGQSYSVIRYTNPSLTYPSEVATGSGAARVERAVAPRVGMRVCRAGPVSGWQCGSIQQVNVSISYPEGVVNGLFQANMCAEPGDTGAPAVFGDAAVGILVAASGDCSTGGATYYQPVVGPLSELGLRVGY</sequence>
<dbReference type="RefSeq" id="WP_344561997.1">
    <property type="nucleotide sequence ID" value="NZ_BAAARJ010000002.1"/>
</dbReference>
<evidence type="ECO:0000256" key="3">
    <source>
        <dbReference type="ARBA" id="ARBA00022801"/>
    </source>
</evidence>
<organism evidence="8 9">
    <name type="scientific">Streptomyces axinellae</name>
    <dbReference type="NCBI Taxonomy" id="552788"/>
    <lineage>
        <taxon>Bacteria</taxon>
        <taxon>Bacillati</taxon>
        <taxon>Actinomycetota</taxon>
        <taxon>Actinomycetes</taxon>
        <taxon>Kitasatosporales</taxon>
        <taxon>Streptomycetaceae</taxon>
        <taxon>Streptomyces</taxon>
    </lineage>
</organism>
<comment type="caution">
    <text evidence="8">The sequence shown here is derived from an EMBL/GenBank/DDBJ whole genome shotgun (WGS) entry which is preliminary data.</text>
</comment>
<keyword evidence="3" id="KW-0378">Hydrolase</keyword>
<keyword evidence="5" id="KW-1015">Disulfide bond</keyword>
<dbReference type="SUPFAM" id="SSF50494">
    <property type="entry name" value="Trypsin-like serine proteases"/>
    <property type="match status" value="1"/>
</dbReference>
<dbReference type="PRINTS" id="PR00861">
    <property type="entry name" value="ALYTICPTASE"/>
</dbReference>
<proteinExistence type="inferred from homology"/>
<keyword evidence="4" id="KW-0720">Serine protease</keyword>
<feature type="domain" description="Peptidase S1" evidence="7">
    <location>
        <begin position="122"/>
        <end position="223"/>
    </location>
</feature>
<evidence type="ECO:0000259" key="7">
    <source>
        <dbReference type="Pfam" id="PF00089"/>
    </source>
</evidence>
<dbReference type="InterPro" id="IPR043504">
    <property type="entry name" value="Peptidase_S1_PA_chymotrypsin"/>
</dbReference>
<keyword evidence="2" id="KW-0645">Protease</keyword>
<evidence type="ECO:0000256" key="6">
    <source>
        <dbReference type="SAM" id="SignalP"/>
    </source>
</evidence>
<gene>
    <name evidence="8" type="ORF">GCM10009863_07140</name>
</gene>
<name>A0ABN3PPI8_9ACTN</name>
<dbReference type="EMBL" id="BAAARJ010000002">
    <property type="protein sequence ID" value="GAA2596356.1"/>
    <property type="molecule type" value="Genomic_DNA"/>
</dbReference>
<evidence type="ECO:0000256" key="5">
    <source>
        <dbReference type="ARBA" id="ARBA00023157"/>
    </source>
</evidence>
<accession>A0ABN3PPI8</accession>
<dbReference type="Gene3D" id="2.40.10.10">
    <property type="entry name" value="Trypsin-like serine proteases"/>
    <property type="match status" value="2"/>
</dbReference>
<protein>
    <recommendedName>
        <fullName evidence="7">Peptidase S1 domain-containing protein</fullName>
    </recommendedName>
</protein>
<comment type="similarity">
    <text evidence="1">Belongs to the peptidase S1 family.</text>
</comment>
<dbReference type="InterPro" id="IPR001316">
    <property type="entry name" value="Pept_S1A_streptogrisin"/>
</dbReference>
<feature type="chain" id="PRO_5047160722" description="Peptidase S1 domain-containing protein" evidence="6">
    <location>
        <begin position="25"/>
        <end position="236"/>
    </location>
</feature>
<reference evidence="8 9" key="1">
    <citation type="journal article" date="2019" name="Int. J. Syst. Evol. Microbiol.">
        <title>The Global Catalogue of Microorganisms (GCM) 10K type strain sequencing project: providing services to taxonomists for standard genome sequencing and annotation.</title>
        <authorList>
            <consortium name="The Broad Institute Genomics Platform"/>
            <consortium name="The Broad Institute Genome Sequencing Center for Infectious Disease"/>
            <person name="Wu L."/>
            <person name="Ma J."/>
        </authorList>
    </citation>
    <scope>NUCLEOTIDE SEQUENCE [LARGE SCALE GENOMIC DNA]</scope>
    <source>
        <strain evidence="8 9">JCM 16373</strain>
    </source>
</reference>
<dbReference type="InterPro" id="IPR009003">
    <property type="entry name" value="Peptidase_S1_PA"/>
</dbReference>
<dbReference type="Proteomes" id="UP001501447">
    <property type="component" value="Unassembled WGS sequence"/>
</dbReference>
<dbReference type="Pfam" id="PF00089">
    <property type="entry name" value="Trypsin"/>
    <property type="match status" value="1"/>
</dbReference>
<evidence type="ECO:0000313" key="8">
    <source>
        <dbReference type="EMBL" id="GAA2596356.1"/>
    </source>
</evidence>
<dbReference type="PIRSF" id="PIRSF001134">
    <property type="entry name" value="Streptogrisin"/>
    <property type="match status" value="1"/>
</dbReference>